<proteinExistence type="predicted"/>
<reference evidence="2" key="1">
    <citation type="submission" date="2024-05" db="EMBL/GenBank/DDBJ databases">
        <title>Whole genome shotgun sequence of Streptomyces hydrogenans NBRC 13475.</title>
        <authorList>
            <person name="Komaki H."/>
            <person name="Tamura T."/>
        </authorList>
    </citation>
    <scope>NUCLEOTIDE SEQUENCE</scope>
    <source>
        <strain evidence="2">NBRC 13475</strain>
    </source>
</reference>
<dbReference type="EMBL" id="BNDW01000017">
    <property type="protein sequence ID" value="GHI20508.1"/>
    <property type="molecule type" value="Genomic_DNA"/>
</dbReference>
<accession>A0ABQ3P657</accession>
<comment type="caution">
    <text evidence="2">The sequence shown here is derived from an EMBL/GenBank/DDBJ whole genome shotgun (WGS) entry which is preliminary data.</text>
</comment>
<evidence type="ECO:0000313" key="2">
    <source>
        <dbReference type="EMBL" id="GHI20508.1"/>
    </source>
</evidence>
<protein>
    <submittedName>
        <fullName evidence="2">Uncharacterized protein</fullName>
    </submittedName>
</protein>
<dbReference type="Proteomes" id="UP001052739">
    <property type="component" value="Unassembled WGS sequence"/>
</dbReference>
<keyword evidence="3" id="KW-1185">Reference proteome</keyword>
<name>A0ABQ3P657_9ACTN</name>
<gene>
    <name evidence="2" type="ORF">Shyd_18790</name>
</gene>
<organism evidence="2 3">
    <name type="scientific">Streptomyces hydrogenans</name>
    <dbReference type="NCBI Taxonomy" id="1873719"/>
    <lineage>
        <taxon>Bacteria</taxon>
        <taxon>Bacillati</taxon>
        <taxon>Actinomycetota</taxon>
        <taxon>Actinomycetes</taxon>
        <taxon>Kitasatosporales</taxon>
        <taxon>Streptomycetaceae</taxon>
        <taxon>Streptomyces</taxon>
    </lineage>
</organism>
<feature type="region of interest" description="Disordered" evidence="1">
    <location>
        <begin position="56"/>
        <end position="85"/>
    </location>
</feature>
<evidence type="ECO:0000256" key="1">
    <source>
        <dbReference type="SAM" id="MobiDB-lite"/>
    </source>
</evidence>
<sequence length="85" mass="8831">MLMGEARQRFLTAHVPSGTPGEQDTVRDVIAYAELEVLKEVVPQIRQSALRALAGLPAGHGRGGTASTPPSGRVAGTGLTPARQT</sequence>
<evidence type="ECO:0000313" key="3">
    <source>
        <dbReference type="Proteomes" id="UP001052739"/>
    </source>
</evidence>